<sequence>MNRSGSFAPTRSAATLLKPGDPRGASQARSPSQARVSPGQVRMSPQQMYSSNARRSPSVHSSVSVGRAPVHSVPLASWGEEEVVEPRPKASKRTIYIMIACIPVLLWAYIFLFSGLGITFFGIINQRSVVQQEVGTTTSTTTSISASGEVSMTSLHIELADKADTSSAYAKGESGTEGEGRAYGQSDYAPGYVAPKIASDVDEFVIGESDESGYDVDMEARNRDVLSLSSSDALFHSEVAVEGAVTAESLTLSSLSCQTVSSAVVVSSNTQEMSYSLPVSFEAEVTFSEAPDLEVDELRSTEGSSVTLESGGVAMAASASGSVSVTVGSGEDLVVGATGGSASVAVSLTAGADLTVEASSGLVDIASDETSGAITVTADDIVFTGDVAFEGGISYPDRVDETTTLSTSQSVTTPLISPVADGSSGTLSVAAASTIELVGDIIMENEVEVSGELSMRSGMTEADGALETSVVDDVTLQYAFNDASYSNYRIEVPDSTGAYIHMQGTGYEYVSGTDSEPASVTVGVDRATLVATGLAGGDDVVIRGGEGNGTVSTASDYVTPGSVSIGATSDHVELGAVGKSVEVQGDLYVEGSITISTGLTFGDADATDYVLQREANTGGDGGDFELRSGDGSTGGSDLYLAGGRLQTSSGLSSNGSIMIGRSADTGRAEAPSVVIGNSDTPVTISGALTTASITLAPSAAPEAVVVEPTASADSTVPILISGQTASQGSGSTDGGDVLLAAGAGVSGGSVSLDGETVQIGTLNGDTVEIGVAGSGTETSLSVAADVTVASTQGVTVSGTVDITSLTTSGAETASIVSPAPEAEDTTVTILTIEGVSSPSESDEKGGSVLINGGDKVGTGVYDGRVIVNVPTDDIPLNADRTENVIMGGEATMTGDVSIEATDAVVDGDATLGSLSVTTTGGSLLIQATSTETDSPSLTISGGMGADTTGPDVFGDGGDLVFLAGTATASGRLQLDTGDAVDCDAVTDLASTEIVIGVGADSVAIGYIEGVGAEDHRTSLAIDAAVTVAELASVTFEPSEILIGSRDQSSTPSDTDTFPVTVSRVTMPNDTTGALITTDQYAPSTRFEGASQLPSDLVTDPASGMSTGGDLIIAGGDGDAGGSVTIAAGNTVYPVDASGNYVAPDIPDDAVVDKLVDGSIYLGALSTSTFDSTSVIINADTVVGAEFELSVKTLSGNDSEESVEAAAISLDAFGTSATVSIATDVNTASLVIGATGVPTSVMGDVEVAVDTVLEGDVVIGDADVIALTVSPTTPSIDGSGPVTLLTASFTDSDTAGDISIVPGATVDRDSTNGDTTTQAGVHVGSATSETPLDVHGEGTFVGAATLKGSVAFEDSVELQAIETLTFDADSVLTDADVHDDTLLVTESPFVFDGAQTVAIDTAAATYKDAADVLINPQDSTIGIGGNAASVSFDSPLSVSLTADLQTVAVEGTLEVTGSLTMPLTPVTSEAAVSLTIEQDDNADATIYVDSADLGLEATDYGTHDIVLTGGLTTSESAAGGRVILLGGASSGNEDDSLDDWTGASIKVNAYKPLANSMSSDIIIAGGDGSTTDSDELGAVWVYPGEDSRDITIGGCEDEANTVCGTTYVHASGLYTHSQMVFGDEDPDGNSFDLRGTVTGNLDVEAAGSPSLTLSGNNDGGDPITLAEVEYTNILIAGADVSVWGNDTSGSIRLTTSSTFVGETDTEERYVPEVQMDTLRLRMDGTNDVGYIRPGTPGTSMTTDQAWPTKCNPFISVDITGWADGDDTDMLGCFVNHADTTTSCSTGDLFYTMAPNFQNSGNLTPTLMTCMEVDVQVNGVDYTHRTYFVAVGKESEFFDTLLNGLAMSYKLYFDGEENTDAP</sequence>
<reference evidence="3 4" key="1">
    <citation type="journal article" date="2018" name="PLoS ONE">
        <title>The draft genome of Kipferlia bialata reveals reductive genome evolution in fornicate parasites.</title>
        <authorList>
            <person name="Tanifuji G."/>
            <person name="Takabayashi S."/>
            <person name="Kume K."/>
            <person name="Takagi M."/>
            <person name="Nakayama T."/>
            <person name="Kamikawa R."/>
            <person name="Inagaki Y."/>
            <person name="Hashimoto T."/>
        </authorList>
    </citation>
    <scope>NUCLEOTIDE SEQUENCE [LARGE SCALE GENOMIC DNA]</scope>
    <source>
        <strain evidence="3">NY0173</strain>
    </source>
</reference>
<proteinExistence type="predicted"/>
<keyword evidence="2" id="KW-0472">Membrane</keyword>
<comment type="caution">
    <text evidence="3">The sequence shown here is derived from an EMBL/GenBank/DDBJ whole genome shotgun (WGS) entry which is preliminary data.</text>
</comment>
<feature type="compositionally biased region" description="Polar residues" evidence="1">
    <location>
        <begin position="1"/>
        <end position="13"/>
    </location>
</feature>
<gene>
    <name evidence="3" type="ORF">KIPB_003992</name>
</gene>
<evidence type="ECO:0000256" key="1">
    <source>
        <dbReference type="SAM" id="MobiDB-lite"/>
    </source>
</evidence>
<evidence type="ECO:0000313" key="3">
    <source>
        <dbReference type="EMBL" id="GIQ82792.1"/>
    </source>
</evidence>
<organism evidence="3 4">
    <name type="scientific">Kipferlia bialata</name>
    <dbReference type="NCBI Taxonomy" id="797122"/>
    <lineage>
        <taxon>Eukaryota</taxon>
        <taxon>Metamonada</taxon>
        <taxon>Carpediemonas-like organisms</taxon>
        <taxon>Kipferlia</taxon>
    </lineage>
</organism>
<keyword evidence="4" id="KW-1185">Reference proteome</keyword>
<name>A0A9K3CUM9_9EUKA</name>
<dbReference type="Proteomes" id="UP000265618">
    <property type="component" value="Unassembled WGS sequence"/>
</dbReference>
<keyword evidence="2" id="KW-0812">Transmembrane</keyword>
<evidence type="ECO:0000313" key="4">
    <source>
        <dbReference type="Proteomes" id="UP000265618"/>
    </source>
</evidence>
<feature type="transmembrane region" description="Helical" evidence="2">
    <location>
        <begin position="95"/>
        <end position="124"/>
    </location>
</feature>
<feature type="region of interest" description="Disordered" evidence="1">
    <location>
        <begin position="1"/>
        <end position="65"/>
    </location>
</feature>
<feature type="compositionally biased region" description="Low complexity" evidence="1">
    <location>
        <begin position="56"/>
        <end position="65"/>
    </location>
</feature>
<dbReference type="EMBL" id="BDIP01000815">
    <property type="protein sequence ID" value="GIQ82792.1"/>
    <property type="molecule type" value="Genomic_DNA"/>
</dbReference>
<accession>A0A9K3CUM9</accession>
<protein>
    <submittedName>
        <fullName evidence="3">Uncharacterized protein</fullName>
    </submittedName>
</protein>
<keyword evidence="2" id="KW-1133">Transmembrane helix</keyword>
<evidence type="ECO:0000256" key="2">
    <source>
        <dbReference type="SAM" id="Phobius"/>
    </source>
</evidence>
<feature type="compositionally biased region" description="Polar residues" evidence="1">
    <location>
        <begin position="43"/>
        <end position="55"/>
    </location>
</feature>